<dbReference type="Gene3D" id="3.30.2300.10">
    <property type="entry name" value="THUMP superfamily"/>
    <property type="match status" value="1"/>
</dbReference>
<feature type="domain" description="THUMP" evidence="2">
    <location>
        <begin position="177"/>
        <end position="252"/>
    </location>
</feature>
<evidence type="ECO:0000313" key="3">
    <source>
        <dbReference type="EMBL" id="WZN63955.1"/>
    </source>
</evidence>
<keyword evidence="4" id="KW-1185">Reference proteome</keyword>
<dbReference type="GO" id="GO:0003723">
    <property type="term" value="F:RNA binding"/>
    <property type="evidence" value="ECO:0007669"/>
    <property type="project" value="InterPro"/>
</dbReference>
<dbReference type="PANTHER" id="PTHR13452:SF13">
    <property type="entry name" value="OS02G0672400 PROTEIN"/>
    <property type="match status" value="1"/>
</dbReference>
<dbReference type="EMBL" id="CP151508">
    <property type="protein sequence ID" value="WZN63955.1"/>
    <property type="molecule type" value="Genomic_DNA"/>
</dbReference>
<name>A0AAX4PC91_9CHLO</name>
<evidence type="ECO:0000259" key="2">
    <source>
        <dbReference type="Pfam" id="PF02926"/>
    </source>
</evidence>
<dbReference type="GO" id="GO:0006400">
    <property type="term" value="P:tRNA modification"/>
    <property type="evidence" value="ECO:0007669"/>
    <property type="project" value="InterPro"/>
</dbReference>
<dbReference type="AlphaFoldDB" id="A0AAX4PC91"/>
<dbReference type="Pfam" id="PF02926">
    <property type="entry name" value="THUMP"/>
    <property type="match status" value="1"/>
</dbReference>
<dbReference type="SUPFAM" id="SSF143437">
    <property type="entry name" value="THUMP domain-like"/>
    <property type="match status" value="1"/>
</dbReference>
<gene>
    <name evidence="3" type="ORF">HKI87_08g55080</name>
</gene>
<reference evidence="3 4" key="1">
    <citation type="submission" date="2024-03" db="EMBL/GenBank/DDBJ databases">
        <title>Complete genome sequence of the green alga Chloropicon roscoffensis RCC1871.</title>
        <authorList>
            <person name="Lemieux C."/>
            <person name="Pombert J.-F."/>
            <person name="Otis C."/>
            <person name="Turmel M."/>
        </authorList>
    </citation>
    <scope>NUCLEOTIDE SEQUENCE [LARGE SCALE GENOMIC DNA]</scope>
    <source>
        <strain evidence="3 4">RCC1871</strain>
    </source>
</reference>
<protein>
    <submittedName>
        <fullName evidence="3">THUMP domain-containing protein</fullName>
    </submittedName>
</protein>
<organism evidence="3 4">
    <name type="scientific">Chloropicon roscoffensis</name>
    <dbReference type="NCBI Taxonomy" id="1461544"/>
    <lineage>
        <taxon>Eukaryota</taxon>
        <taxon>Viridiplantae</taxon>
        <taxon>Chlorophyta</taxon>
        <taxon>Chloropicophyceae</taxon>
        <taxon>Chloropicales</taxon>
        <taxon>Chloropicaceae</taxon>
        <taxon>Chloropicon</taxon>
    </lineage>
</organism>
<evidence type="ECO:0000313" key="4">
    <source>
        <dbReference type="Proteomes" id="UP001472866"/>
    </source>
</evidence>
<feature type="compositionally biased region" description="Low complexity" evidence="1">
    <location>
        <begin position="1"/>
        <end position="12"/>
    </location>
</feature>
<dbReference type="CDD" id="cd11717">
    <property type="entry name" value="THUMP_THUMPD1_like"/>
    <property type="match status" value="1"/>
</dbReference>
<dbReference type="InterPro" id="IPR040183">
    <property type="entry name" value="THUMPD1-like"/>
</dbReference>
<proteinExistence type="predicted"/>
<feature type="region of interest" description="Disordered" evidence="1">
    <location>
        <begin position="1"/>
        <end position="38"/>
    </location>
</feature>
<accession>A0AAX4PC91</accession>
<dbReference type="Proteomes" id="UP001472866">
    <property type="component" value="Chromosome 08"/>
</dbReference>
<dbReference type="PANTHER" id="PTHR13452">
    <property type="entry name" value="THUMP DOMAIN CONTAINING PROTEIN 1-RELATED"/>
    <property type="match status" value="1"/>
</dbReference>
<dbReference type="InterPro" id="IPR004114">
    <property type="entry name" value="THUMP_dom"/>
</dbReference>
<sequence length="286" mass="31080">MVAEADGGAADVEGLRTSKRQKIGEEETEASAPSTSTRAAVLSRKGGSYYLPEEGKGTFAEGGLQVEEPITRFVYNQEDVIGACDGFVVFCPFRREKSATIEAQNLILEVAPKTKFETVRSASRGKCVLRLGGDRGRRQGAPLLLQEIMERLDSGVSKLPKFCHRLVPIQAISVCQEEELRRHAKVILAEVKDPEASFAVSCKTRRVKVEDGDDVNVLDVLAKTYSVVFPKAKVDLKNPKVVLLCETFGTNLCAISAVTSELIQVRAKGISIRPLAAPSATTNNKE</sequence>
<evidence type="ECO:0000256" key="1">
    <source>
        <dbReference type="SAM" id="MobiDB-lite"/>
    </source>
</evidence>